<dbReference type="GO" id="GO:0006396">
    <property type="term" value="P:RNA processing"/>
    <property type="evidence" value="ECO:0007669"/>
    <property type="project" value="InterPro"/>
</dbReference>
<dbReference type="GO" id="GO:0003723">
    <property type="term" value="F:RNA binding"/>
    <property type="evidence" value="ECO:0007669"/>
    <property type="project" value="InterPro"/>
</dbReference>
<dbReference type="CDD" id="cd02440">
    <property type="entry name" value="AdoMet_MTases"/>
    <property type="match status" value="1"/>
</dbReference>
<feature type="region of interest" description="Disordered" evidence="1">
    <location>
        <begin position="1206"/>
        <end position="1235"/>
    </location>
</feature>
<proteinExistence type="predicted"/>
<dbReference type="SUPFAM" id="SSF53335">
    <property type="entry name" value="S-adenosyl-L-methionine-dependent methyltransferases"/>
    <property type="match status" value="1"/>
</dbReference>
<evidence type="ECO:0008006" key="5">
    <source>
        <dbReference type="Google" id="ProtNLM"/>
    </source>
</evidence>
<organism evidence="4">
    <name type="scientific">Riboviria sp</name>
    <dbReference type="NCBI Taxonomy" id="2585031"/>
    <lineage>
        <taxon>Viruses</taxon>
        <taxon>Riboviria</taxon>
    </lineage>
</organism>
<feature type="domain" description="Alphavirus-like MT" evidence="3">
    <location>
        <begin position="73"/>
        <end position="291"/>
    </location>
</feature>
<name>A0A8B0RKM6_9VIRU</name>
<dbReference type="PROSITE" id="PS51743">
    <property type="entry name" value="ALPHAVIRUS_MT"/>
    <property type="match status" value="1"/>
</dbReference>
<dbReference type="Pfam" id="PF01443">
    <property type="entry name" value="Viral_helicase1"/>
    <property type="match status" value="1"/>
</dbReference>
<dbReference type="InterPro" id="IPR002588">
    <property type="entry name" value="Alphavirus-like_MT_dom"/>
</dbReference>
<dbReference type="Gene3D" id="3.40.50.300">
    <property type="entry name" value="P-loop containing nucleotide triphosphate hydrolases"/>
    <property type="match status" value="2"/>
</dbReference>
<dbReference type="GO" id="GO:0033645">
    <property type="term" value="C:host cell endomembrane system"/>
    <property type="evidence" value="ECO:0007669"/>
    <property type="project" value="UniProtKB-SubCell"/>
</dbReference>
<dbReference type="EMBL" id="MW452294">
    <property type="protein sequence ID" value="QTW97803.1"/>
    <property type="molecule type" value="Genomic_RNA"/>
</dbReference>
<reference evidence="4" key="1">
    <citation type="submission" date="2021-01" db="EMBL/GenBank/DDBJ databases">
        <authorList>
            <person name="Kang Y."/>
        </authorList>
    </citation>
    <scope>NUCLEOTIDE SEQUENCE</scope>
    <source>
        <strain evidence="4">YX683</strain>
    </source>
</reference>
<dbReference type="SUPFAM" id="SSF52540">
    <property type="entry name" value="P-loop containing nucleoside triphosphate hydrolases"/>
    <property type="match status" value="1"/>
</dbReference>
<dbReference type="Pfam" id="PF01660">
    <property type="entry name" value="Vmethyltransf"/>
    <property type="match status" value="1"/>
</dbReference>
<protein>
    <recommendedName>
        <fullName evidence="5">Non-structural protein 2</fullName>
    </recommendedName>
</protein>
<evidence type="ECO:0000259" key="2">
    <source>
        <dbReference type="PROSITE" id="PS51657"/>
    </source>
</evidence>
<accession>A0A8B0RKM6</accession>
<dbReference type="InterPro" id="IPR027351">
    <property type="entry name" value="(+)RNA_virus_helicase_core_dom"/>
</dbReference>
<dbReference type="InterPro" id="IPR027417">
    <property type="entry name" value="P-loop_NTPase"/>
</dbReference>
<feature type="compositionally biased region" description="Polar residues" evidence="1">
    <location>
        <begin position="1221"/>
        <end position="1235"/>
    </location>
</feature>
<dbReference type="InterPro" id="IPR029063">
    <property type="entry name" value="SAM-dependent_MTases_sf"/>
</dbReference>
<feature type="domain" description="(+)RNA virus helicase C-terminal" evidence="2">
    <location>
        <begin position="1835"/>
        <end position="2169"/>
    </location>
</feature>
<dbReference type="GO" id="GO:0016556">
    <property type="term" value="P:mRNA modification"/>
    <property type="evidence" value="ECO:0007669"/>
    <property type="project" value="InterPro"/>
</dbReference>
<dbReference type="Gene3D" id="3.40.50.150">
    <property type="entry name" value="Vaccinia Virus protein VP39"/>
    <property type="match status" value="1"/>
</dbReference>
<dbReference type="GO" id="GO:0005524">
    <property type="term" value="F:ATP binding"/>
    <property type="evidence" value="ECO:0007669"/>
    <property type="project" value="InterPro"/>
</dbReference>
<dbReference type="Pfam" id="PF01728">
    <property type="entry name" value="FtsJ"/>
    <property type="match status" value="1"/>
</dbReference>
<evidence type="ECO:0000256" key="1">
    <source>
        <dbReference type="SAM" id="MobiDB-lite"/>
    </source>
</evidence>
<dbReference type="GO" id="GO:0032259">
    <property type="term" value="P:methylation"/>
    <property type="evidence" value="ECO:0007669"/>
    <property type="project" value="InterPro"/>
</dbReference>
<dbReference type="PROSITE" id="PS51657">
    <property type="entry name" value="PSRV_HELICASE"/>
    <property type="match status" value="1"/>
</dbReference>
<sequence length="2199" mass="251007">MGMDVLKQEITALALDNTRKGAIVQRLQPKLKTKAQKDLSKFDPVRTDVKISCCLTPSDQVLLERGYPELRLEFTQRSSEAHAFAHASRTCEMFRIKNFIRRNGHEVLPDGSFSFIDVGGNEVTHALHSGPNTHTCYPENDIRNLARSMERQELIKDLIMNSDSAETAAHLRKYLHPTRNICSKYSERCDAQSYYSISIHAIQDFWKDLIPIMVAHGNTVHYASFMYTPNALFEKRGVIRHHEHDNPDAKGGLNARWQRHMDGDREMISFTFDNDPSIGYDQDYETYVELLTKSVIVQNGRIALIERKVITHGICFMKITLLENSPQLDQHIKVVSGLPMGELSEMYLILGYHTDDAGKLRPRSLIAPKILVDKLTDYCARIDNVNFNLTNLFHIACSLNRQLVISGHLVLIRSDLNTEELYFLCLCIYVYMYNLKYEAGLTLKNLVNLINETRALRTQNIAIALSKKVMHKITFGLFKNRKQSVDTIEELVQSLDFNPEVSFATRYSKSAITNFIHNTYANIRKQTNPMEVSIKDAFTGVLLTNYIDLSDKYRIRTNLLREANQVKNRSNLIDLMVKKMSDELNETLQVEDINDDNVEKYLPLPDNFSLVVSVPDPKPTTPVQPPGVLTAVPSDGFCGFWSLVAILKEHLGITKTVNQLRSELLFALGGLPDGLVKDELLLLLTTTPVDDHLPEAGWCTETVIALTAALYKINLTIHCPNVKNYVYDVGSSNTAYLHFANRHYQYYSSLQGGGVLDITSTTKDAPIRGRTPWLRLGHPLNCDQYHIIWIGTKDKDEFKNLLLESIRDHTMCVHMVKRYVTLFRPKECAYKCIFGEKFRNKPCLCLGYVLPTCECCKATVPLVEVYGHRLCKRCKTLPRYRPRRVVVQTQIGTKLFYYFAKLKPDFKFNTVLTPDSSLHLIKFKTYQIKDLSTTIGVDDYSYYFVDWFYLENNYTFSRVFGKSVDSPCSFVDRKYREYYPANCDTIIDLVHDGVDANVIVRKNIKRIYVRTYQNMLTRITALAQVHNELETHFNTDYLRTPLRSGSISSYSDKKLSDFYKISGHDNEAYNKSIVSTTTSTTSESTQTSEESSTLGISNVFADMYKYFTKDDELQSNSSTRKLIPSEAQSAPIGRSLFKIPFIKRSKSETSLPVLPYQTFLDDDDYEESIYTNSTSVPEAPQVDEESAFEKSRRLLQQRIEQARRDDDNKNIENAFFEEPLTTITEESDQTSSSSKAGSYLPEDCLFDTEGNLILGTCGGGNRFKKLNDLKEELGKYDDWYQFKKTIFLKEGGAIQKLEYLVRNIDYQDHFILEIGGAPGTWTRHLASTNKVHSISPPDLQYYKDVRCEEMFKMTFEEFDAPRMYDSVFSDAAFATENESLQAEEHYDLFAKIITRLPKLLRKGGNFILKVYASDHSPTVSLLEYVAKSFRHCEMVKPPTSMVTNSESYLVGMGYLEGSTTLDVSSYFLELLNRQTKFLQAFIFFYRVTREKRIGVVKRRRPIGVFTYTDSENIELNVVTLVPEVLRSMSEYIPALLEGISRVAFNHIEFDFKLTNPSLSMFYKHIVNRDDAEIPGKFNPLSKTIFVYLNSTDRDYVKRCKLIEKKCAIIYKITLSHHTSVFVREDFAVLIVTTTDHTCLDSLCDDLKIPSELTIYVACMGKQTVREEILDKCSRKYLCSDYGNVDIVNPVHNVLGLYPPMSVPESKGKIGGYLRCITEKRDIEVLNIENTEREAKNLWNLTVERNCYNLNKSLIQTQGLWLWKKTGESEQFIGRPRKPSYMYAYTNKGLTKVCISVGEEGGSVKLFSQTGTEKQDFLSIADDGYYLFYDELHILLSPNLVKQYDTILKVFKDDNYMESEVVSRLLNCEIKLVQGCPGCGKTTYIIEHHAFGDDCICTQTKEARQDVVNRVIKKFNLDTKAVYNVKKLKELYRTLDSLIVNPVELTGVRLFADEAMMAHAADLLVAIALTGCKEVICVGDLQQIPYINRVAGYNAKHFKLRVNVHSRLDVTHRCPKDVVRLLNPHYERKLTGTNPRDDTMSTTTLDNIEMLPIKPGYQYLVFTQDEKNKLIEYFKKKNVKANVMSVHESQGSQFSDVIIVRTNIIKSTSTFSSLHHIIVAVSRHTTSMQYILVGIKTDMLSTMIKNNLRSNLKTEGSLNLSGGASSEVCASLPVVNHGGHKYATLLEQNFPMGGAHISGH</sequence>
<dbReference type="InterPro" id="IPR002877">
    <property type="entry name" value="RNA_MeTrfase_FtsJ_dom"/>
</dbReference>
<evidence type="ECO:0000313" key="4">
    <source>
        <dbReference type="EMBL" id="QTW97803.1"/>
    </source>
</evidence>
<dbReference type="GO" id="GO:0008174">
    <property type="term" value="F:mRNA methyltransferase activity"/>
    <property type="evidence" value="ECO:0007669"/>
    <property type="project" value="UniProtKB-UniRule"/>
</dbReference>
<evidence type="ECO:0000259" key="3">
    <source>
        <dbReference type="PROSITE" id="PS51743"/>
    </source>
</evidence>